<evidence type="ECO:0000256" key="4">
    <source>
        <dbReference type="ARBA" id="ARBA00022692"/>
    </source>
</evidence>
<keyword evidence="5 7" id="KW-1133">Transmembrane helix</keyword>
<evidence type="ECO:0000313" key="8">
    <source>
        <dbReference type="EMBL" id="GAA5062078.1"/>
    </source>
</evidence>
<organism evidence="8 9">
    <name type="scientific">Haladaptatus pallidirubidus</name>
    <dbReference type="NCBI Taxonomy" id="1008152"/>
    <lineage>
        <taxon>Archaea</taxon>
        <taxon>Methanobacteriati</taxon>
        <taxon>Methanobacteriota</taxon>
        <taxon>Stenosarchaea group</taxon>
        <taxon>Halobacteria</taxon>
        <taxon>Halobacteriales</taxon>
        <taxon>Haladaptataceae</taxon>
        <taxon>Haladaptatus</taxon>
    </lineage>
</organism>
<protein>
    <submittedName>
        <fullName evidence="8">Lysylphosphatidylglycerol synthase transmembrane domain-containing protein</fullName>
    </submittedName>
</protein>
<evidence type="ECO:0000256" key="3">
    <source>
        <dbReference type="ARBA" id="ARBA00022475"/>
    </source>
</evidence>
<feature type="transmembrane region" description="Helical" evidence="7">
    <location>
        <begin position="5"/>
        <end position="27"/>
    </location>
</feature>
<comment type="caution">
    <text evidence="8">The sequence shown here is derived from an EMBL/GenBank/DDBJ whole genome shotgun (WGS) entry which is preliminary data.</text>
</comment>
<gene>
    <name evidence="8" type="ORF">GCM10025751_48860</name>
</gene>
<dbReference type="AlphaFoldDB" id="A0AAV3UP05"/>
<proteinExistence type="inferred from homology"/>
<feature type="transmembrane region" description="Helical" evidence="7">
    <location>
        <begin position="292"/>
        <end position="312"/>
    </location>
</feature>
<keyword evidence="3" id="KW-1003">Cell membrane</keyword>
<feature type="transmembrane region" description="Helical" evidence="7">
    <location>
        <begin position="119"/>
        <end position="144"/>
    </location>
</feature>
<dbReference type="GeneID" id="68616521"/>
<comment type="subcellular location">
    <subcellularLocation>
        <location evidence="1">Cell membrane</location>
        <topology evidence="1">Multi-pass membrane protein</topology>
    </subcellularLocation>
</comment>
<name>A0AAV3UP05_9EURY</name>
<evidence type="ECO:0000256" key="5">
    <source>
        <dbReference type="ARBA" id="ARBA00022989"/>
    </source>
</evidence>
<feature type="transmembrane region" description="Helical" evidence="7">
    <location>
        <begin position="42"/>
        <end position="60"/>
    </location>
</feature>
<dbReference type="GO" id="GO:0005886">
    <property type="term" value="C:plasma membrane"/>
    <property type="evidence" value="ECO:0007669"/>
    <property type="project" value="UniProtKB-SubCell"/>
</dbReference>
<dbReference type="InterPro" id="IPR022791">
    <property type="entry name" value="L-PG_synthase/AglD"/>
</dbReference>
<feature type="transmembrane region" description="Helical" evidence="7">
    <location>
        <begin position="156"/>
        <end position="176"/>
    </location>
</feature>
<evidence type="ECO:0000313" key="9">
    <source>
        <dbReference type="Proteomes" id="UP001501729"/>
    </source>
</evidence>
<keyword evidence="6 7" id="KW-0472">Membrane</keyword>
<dbReference type="NCBIfam" id="TIGR00374">
    <property type="entry name" value="flippase-like domain"/>
    <property type="match status" value="1"/>
</dbReference>
<reference evidence="8 9" key="1">
    <citation type="journal article" date="2019" name="Int. J. Syst. Evol. Microbiol.">
        <title>The Global Catalogue of Microorganisms (GCM) 10K type strain sequencing project: providing services to taxonomists for standard genome sequencing and annotation.</title>
        <authorList>
            <consortium name="The Broad Institute Genomics Platform"/>
            <consortium name="The Broad Institute Genome Sequencing Center for Infectious Disease"/>
            <person name="Wu L."/>
            <person name="Ma J."/>
        </authorList>
    </citation>
    <scope>NUCLEOTIDE SEQUENCE [LARGE SCALE GENOMIC DNA]</scope>
    <source>
        <strain evidence="8 9">JCM 17504</strain>
    </source>
</reference>
<dbReference type="PANTHER" id="PTHR39087:SF2">
    <property type="entry name" value="UPF0104 MEMBRANE PROTEIN MJ1595"/>
    <property type="match status" value="1"/>
</dbReference>
<comment type="similarity">
    <text evidence="2">Belongs to the UPF0104 family.</text>
</comment>
<dbReference type="PANTHER" id="PTHR39087">
    <property type="entry name" value="UPF0104 MEMBRANE PROTEIN MJ1595"/>
    <property type="match status" value="1"/>
</dbReference>
<dbReference type="RefSeq" id="WP_227777883.1">
    <property type="nucleotide sequence ID" value="NZ_BAABKX010000022.1"/>
</dbReference>
<evidence type="ECO:0000256" key="1">
    <source>
        <dbReference type="ARBA" id="ARBA00004651"/>
    </source>
</evidence>
<dbReference type="EMBL" id="BAABKX010000022">
    <property type="protein sequence ID" value="GAA5062078.1"/>
    <property type="molecule type" value="Genomic_DNA"/>
</dbReference>
<keyword evidence="4 7" id="KW-0812">Transmembrane</keyword>
<feature type="transmembrane region" description="Helical" evidence="7">
    <location>
        <begin position="318"/>
        <end position="336"/>
    </location>
</feature>
<evidence type="ECO:0000256" key="6">
    <source>
        <dbReference type="ARBA" id="ARBA00023136"/>
    </source>
</evidence>
<feature type="transmembrane region" description="Helical" evidence="7">
    <location>
        <begin position="261"/>
        <end position="280"/>
    </location>
</feature>
<keyword evidence="9" id="KW-1185">Reference proteome</keyword>
<evidence type="ECO:0000256" key="7">
    <source>
        <dbReference type="SAM" id="Phobius"/>
    </source>
</evidence>
<dbReference type="Pfam" id="PF03706">
    <property type="entry name" value="LPG_synthase_TM"/>
    <property type="match status" value="1"/>
</dbReference>
<dbReference type="Proteomes" id="UP001501729">
    <property type="component" value="Unassembled WGS sequence"/>
</dbReference>
<evidence type="ECO:0000256" key="2">
    <source>
        <dbReference type="ARBA" id="ARBA00011061"/>
    </source>
</evidence>
<sequence>MDRSLIWRTFIGFLLTVPVFGLLFWFVDIEPVITALQQAERTILVLALATTIGWLFAWSLSLRTVLQVLDVPITIPRSFLLFSGATFSNNVTPFGQAGGEPITAYLISRTSKTKYETGLAAIASVDTLNFVPSFFFAVIGIGYYATVLTLTSHMKLAAILLGGLGIIVFGGGYYLWRSRRVVEQYLSSGLAGLSHRIASVVPRVSAPGREAIRERINHFIRTIEQIATNPLELIFALGYSGAGWLFQAGALWLAFYAIGTTVPFSVVLFAIPISAIAGVTPLPGGAGGIESVLVGLLVSVTSIESAIVVAAVLIFRGLVYWVPTMIGGGVLAAVTAKRVS</sequence>
<accession>A0AAV3UP05</accession>